<sequence>MKKLLEKLHLKIEEKPREGSMGWLMEHPDKATEDDLKFLGESIRLLKETGKKIDNAFPTFEKVMNELKDIPKIEDKVRGLKLVISMLKTNLTIARRNYDGEDAAENMFLRDISAYESMIETYNVMMQNENNIVAISANNICLSEKRGMKIDFIRVINCLYELGFFTDTNGNSITKKDVFAAFGQTINKDLSTFHQDLGSTTNASKADLTSIRKIFEKMLDKQNELNT</sequence>
<proteinExistence type="predicted"/>
<comment type="caution">
    <text evidence="1">The sequence shown here is derived from an EMBL/GenBank/DDBJ whole genome shotgun (WGS) entry which is preliminary data.</text>
</comment>
<organism evidence="1">
    <name type="scientific">termite gut metagenome</name>
    <dbReference type="NCBI Taxonomy" id="433724"/>
    <lineage>
        <taxon>unclassified sequences</taxon>
        <taxon>metagenomes</taxon>
        <taxon>organismal metagenomes</taxon>
    </lineage>
</organism>
<gene>
    <name evidence="1" type="ORF">EZS27_024178</name>
</gene>
<evidence type="ECO:0000313" key="1">
    <source>
        <dbReference type="EMBL" id="KAA6326753.1"/>
    </source>
</evidence>
<reference evidence="1" key="1">
    <citation type="submission" date="2019-03" db="EMBL/GenBank/DDBJ databases">
        <title>Single cell metagenomics reveals metabolic interactions within the superorganism composed of flagellate Streblomastix strix and complex community of Bacteroidetes bacteria on its surface.</title>
        <authorList>
            <person name="Treitli S.C."/>
            <person name="Kolisko M."/>
            <person name="Husnik F."/>
            <person name="Keeling P."/>
            <person name="Hampl V."/>
        </authorList>
    </citation>
    <scope>NUCLEOTIDE SEQUENCE</scope>
    <source>
        <strain evidence="1">STM</strain>
    </source>
</reference>
<protein>
    <submittedName>
        <fullName evidence="1">Uncharacterized protein</fullName>
    </submittedName>
</protein>
<accession>A0A5J4R262</accession>
<dbReference type="AlphaFoldDB" id="A0A5J4R262"/>
<name>A0A5J4R262_9ZZZZ</name>
<dbReference type="EMBL" id="SNRY01002109">
    <property type="protein sequence ID" value="KAA6326753.1"/>
    <property type="molecule type" value="Genomic_DNA"/>
</dbReference>